<dbReference type="InterPro" id="IPR011701">
    <property type="entry name" value="MFS"/>
</dbReference>
<keyword evidence="5 8" id="KW-1133">Transmembrane helix</keyword>
<dbReference type="Proteomes" id="UP000275749">
    <property type="component" value="Unassembled WGS sequence"/>
</dbReference>
<feature type="compositionally biased region" description="Basic and acidic residues" evidence="7">
    <location>
        <begin position="456"/>
        <end position="468"/>
    </location>
</feature>
<dbReference type="AlphaFoldDB" id="A0A3N1ZWQ6"/>
<evidence type="ECO:0000256" key="8">
    <source>
        <dbReference type="SAM" id="Phobius"/>
    </source>
</evidence>
<feature type="transmembrane region" description="Helical" evidence="8">
    <location>
        <begin position="198"/>
        <end position="217"/>
    </location>
</feature>
<dbReference type="InterPro" id="IPR036259">
    <property type="entry name" value="MFS_trans_sf"/>
</dbReference>
<dbReference type="InterPro" id="IPR005829">
    <property type="entry name" value="Sugar_transporter_CS"/>
</dbReference>
<proteinExistence type="predicted"/>
<feature type="transmembrane region" description="Helical" evidence="8">
    <location>
        <begin position="326"/>
        <end position="343"/>
    </location>
</feature>
<dbReference type="GO" id="GO:0022857">
    <property type="term" value="F:transmembrane transporter activity"/>
    <property type="evidence" value="ECO:0007669"/>
    <property type="project" value="InterPro"/>
</dbReference>
<accession>A0A3N1ZWQ6</accession>
<feature type="region of interest" description="Disordered" evidence="7">
    <location>
        <begin position="432"/>
        <end position="482"/>
    </location>
</feature>
<sequence length="482" mass="51540">MTSSIPATADHRERNRAVLSSFLGSTVEYYDFLLYAAASGLVFPKLFFSNLSPELGVTLSFVILLIGYIARPVGSMAFGHFGDKFGRKNVLIITLMTMGVVSVAIGLMPSAQKIGVAAPILMVVLRTLQGLAVGGEWAGTTLMAMEHSTERNKGFGASLAVAGGPTGAVLSTLVLAIFAGVAGEQFANPHGRYFLDDWGWRVPFLFSAGIVVLGLFLRSRVTESPEFEAARRRGDVHTGVPLVKMFRDAPKELVLGSLAGAAGLFLQGIGATFLVPFVVKTTAAAGDPISRSQALMMNTAGSVIAIFMIPFVAWLSDRYGRRPTMMAGGVVSVIGMWLCFNLIQSTDHMLIWLGFVALVGLVQPAQYRPIGAFLSEKFDPDHRYTGAGMTFQMASIIGAGTAPLVAGRLVNPQVGLTNLAIYGTVLFLTPPSRSSCRRRPLDARRTRSASSRRQSSRPEPDARARCPGRESLGLPARGAVRP</sequence>
<feature type="domain" description="Major facilitator superfamily (MFS) profile" evidence="9">
    <location>
        <begin position="17"/>
        <end position="435"/>
    </location>
</feature>
<keyword evidence="6 8" id="KW-0472">Membrane</keyword>
<feature type="transmembrane region" description="Helical" evidence="8">
    <location>
        <begin position="114"/>
        <end position="134"/>
    </location>
</feature>
<dbReference type="Gene3D" id="1.20.1250.20">
    <property type="entry name" value="MFS general substrate transporter like domains"/>
    <property type="match status" value="2"/>
</dbReference>
<evidence type="ECO:0000256" key="7">
    <source>
        <dbReference type="SAM" id="MobiDB-lite"/>
    </source>
</evidence>
<comment type="caution">
    <text evidence="10">The sequence shown here is derived from an EMBL/GenBank/DDBJ whole genome shotgun (WGS) entry which is preliminary data.</text>
</comment>
<dbReference type="PANTHER" id="PTHR43045">
    <property type="entry name" value="SHIKIMATE TRANSPORTER"/>
    <property type="match status" value="1"/>
</dbReference>
<dbReference type="PROSITE" id="PS50850">
    <property type="entry name" value="MFS"/>
    <property type="match status" value="1"/>
</dbReference>
<dbReference type="InterPro" id="IPR020846">
    <property type="entry name" value="MFS_dom"/>
</dbReference>
<evidence type="ECO:0000256" key="2">
    <source>
        <dbReference type="ARBA" id="ARBA00022448"/>
    </source>
</evidence>
<name>A0A3N1ZWQ6_9ACTN</name>
<feature type="transmembrane region" description="Helical" evidence="8">
    <location>
        <begin position="90"/>
        <end position="108"/>
    </location>
</feature>
<feature type="transmembrane region" description="Helical" evidence="8">
    <location>
        <begin position="55"/>
        <end position="78"/>
    </location>
</feature>
<dbReference type="PANTHER" id="PTHR43045:SF1">
    <property type="entry name" value="SHIKIMATE TRANSPORTER"/>
    <property type="match status" value="1"/>
</dbReference>
<organism evidence="10 11">
    <name type="scientific">Luteococcus japonicus</name>
    <dbReference type="NCBI Taxonomy" id="33984"/>
    <lineage>
        <taxon>Bacteria</taxon>
        <taxon>Bacillati</taxon>
        <taxon>Actinomycetota</taxon>
        <taxon>Actinomycetes</taxon>
        <taxon>Propionibacteriales</taxon>
        <taxon>Propionibacteriaceae</taxon>
        <taxon>Luteococcus</taxon>
    </lineage>
</organism>
<evidence type="ECO:0000256" key="5">
    <source>
        <dbReference type="ARBA" id="ARBA00022989"/>
    </source>
</evidence>
<feature type="transmembrane region" description="Helical" evidence="8">
    <location>
        <begin position="21"/>
        <end position="43"/>
    </location>
</feature>
<dbReference type="GO" id="GO:0005886">
    <property type="term" value="C:plasma membrane"/>
    <property type="evidence" value="ECO:0007669"/>
    <property type="project" value="UniProtKB-SubCell"/>
</dbReference>
<dbReference type="PROSITE" id="PS00216">
    <property type="entry name" value="SUGAR_TRANSPORT_1"/>
    <property type="match status" value="1"/>
</dbReference>
<feature type="transmembrane region" description="Helical" evidence="8">
    <location>
        <begin position="387"/>
        <end position="406"/>
    </location>
</feature>
<evidence type="ECO:0000313" key="10">
    <source>
        <dbReference type="EMBL" id="ROR55168.1"/>
    </source>
</evidence>
<feature type="transmembrane region" description="Helical" evidence="8">
    <location>
        <begin position="295"/>
        <end position="314"/>
    </location>
</feature>
<dbReference type="SUPFAM" id="SSF103473">
    <property type="entry name" value="MFS general substrate transporter"/>
    <property type="match status" value="1"/>
</dbReference>
<dbReference type="Pfam" id="PF00083">
    <property type="entry name" value="Sugar_tr"/>
    <property type="match status" value="1"/>
</dbReference>
<evidence type="ECO:0000256" key="1">
    <source>
        <dbReference type="ARBA" id="ARBA00004651"/>
    </source>
</evidence>
<feature type="transmembrane region" description="Helical" evidence="8">
    <location>
        <begin position="253"/>
        <end position="275"/>
    </location>
</feature>
<evidence type="ECO:0000259" key="9">
    <source>
        <dbReference type="PROSITE" id="PS50850"/>
    </source>
</evidence>
<dbReference type="RefSeq" id="WP_123576051.1">
    <property type="nucleotide sequence ID" value="NZ_RKHG01000001.1"/>
</dbReference>
<evidence type="ECO:0000256" key="6">
    <source>
        <dbReference type="ARBA" id="ARBA00023136"/>
    </source>
</evidence>
<evidence type="ECO:0000256" key="3">
    <source>
        <dbReference type="ARBA" id="ARBA00022475"/>
    </source>
</evidence>
<dbReference type="EMBL" id="RKHG01000001">
    <property type="protein sequence ID" value="ROR55168.1"/>
    <property type="molecule type" value="Genomic_DNA"/>
</dbReference>
<feature type="transmembrane region" description="Helical" evidence="8">
    <location>
        <begin position="155"/>
        <end position="178"/>
    </location>
</feature>
<feature type="transmembrane region" description="Helical" evidence="8">
    <location>
        <begin position="349"/>
        <end position="367"/>
    </location>
</feature>
<evidence type="ECO:0000256" key="4">
    <source>
        <dbReference type="ARBA" id="ARBA00022692"/>
    </source>
</evidence>
<keyword evidence="3" id="KW-1003">Cell membrane</keyword>
<evidence type="ECO:0000313" key="11">
    <source>
        <dbReference type="Proteomes" id="UP000275749"/>
    </source>
</evidence>
<feature type="transmembrane region" description="Helical" evidence="8">
    <location>
        <begin position="412"/>
        <end position="429"/>
    </location>
</feature>
<dbReference type="Pfam" id="PF07690">
    <property type="entry name" value="MFS_1"/>
    <property type="match status" value="1"/>
</dbReference>
<dbReference type="InterPro" id="IPR005828">
    <property type="entry name" value="MFS_sugar_transport-like"/>
</dbReference>
<reference evidence="10 11" key="1">
    <citation type="submission" date="2018-11" db="EMBL/GenBank/DDBJ databases">
        <title>Sequencing the genomes of 1000 actinobacteria strains.</title>
        <authorList>
            <person name="Klenk H.-P."/>
        </authorList>
    </citation>
    <scope>NUCLEOTIDE SEQUENCE [LARGE SCALE GENOMIC DNA]</scope>
    <source>
        <strain evidence="10 11">DSM 10546</strain>
    </source>
</reference>
<keyword evidence="4 8" id="KW-0812">Transmembrane</keyword>
<protein>
    <submittedName>
        <fullName evidence="10">Sugar phosphate permease</fullName>
    </submittedName>
</protein>
<comment type="subcellular location">
    <subcellularLocation>
        <location evidence="1">Cell membrane</location>
        <topology evidence="1">Multi-pass membrane protein</topology>
    </subcellularLocation>
</comment>
<keyword evidence="2" id="KW-0813">Transport</keyword>
<gene>
    <name evidence="10" type="ORF">EDD41_2425</name>
</gene>